<feature type="region of interest" description="Disordered" evidence="1">
    <location>
        <begin position="44"/>
        <end position="93"/>
    </location>
</feature>
<accession>A0A0A9GZ61</accession>
<reference evidence="2" key="2">
    <citation type="journal article" date="2015" name="Data Brief">
        <title>Shoot transcriptome of the giant reed, Arundo donax.</title>
        <authorList>
            <person name="Barrero R.A."/>
            <person name="Guerrero F.D."/>
            <person name="Moolhuijzen P."/>
            <person name="Goolsby J.A."/>
            <person name="Tidwell J."/>
            <person name="Bellgard S.E."/>
            <person name="Bellgard M.I."/>
        </authorList>
    </citation>
    <scope>NUCLEOTIDE SEQUENCE</scope>
    <source>
        <tissue evidence="2">Shoot tissue taken approximately 20 cm above the soil surface</tissue>
    </source>
</reference>
<reference evidence="2" key="1">
    <citation type="submission" date="2014-09" db="EMBL/GenBank/DDBJ databases">
        <authorList>
            <person name="Magalhaes I.L.F."/>
            <person name="Oliveira U."/>
            <person name="Santos F.R."/>
            <person name="Vidigal T.H.D.A."/>
            <person name="Brescovit A.D."/>
            <person name="Santos A.J."/>
        </authorList>
    </citation>
    <scope>NUCLEOTIDE SEQUENCE</scope>
    <source>
        <tissue evidence="2">Shoot tissue taken approximately 20 cm above the soil surface</tissue>
    </source>
</reference>
<dbReference type="EMBL" id="GBRH01167631">
    <property type="protein sequence ID" value="JAE30265.1"/>
    <property type="molecule type" value="Transcribed_RNA"/>
</dbReference>
<protein>
    <submittedName>
        <fullName evidence="2">Uncharacterized protein</fullName>
    </submittedName>
</protein>
<proteinExistence type="predicted"/>
<organism evidence="2">
    <name type="scientific">Arundo donax</name>
    <name type="common">Giant reed</name>
    <name type="synonym">Donax arundinaceus</name>
    <dbReference type="NCBI Taxonomy" id="35708"/>
    <lineage>
        <taxon>Eukaryota</taxon>
        <taxon>Viridiplantae</taxon>
        <taxon>Streptophyta</taxon>
        <taxon>Embryophyta</taxon>
        <taxon>Tracheophyta</taxon>
        <taxon>Spermatophyta</taxon>
        <taxon>Magnoliopsida</taxon>
        <taxon>Liliopsida</taxon>
        <taxon>Poales</taxon>
        <taxon>Poaceae</taxon>
        <taxon>PACMAD clade</taxon>
        <taxon>Arundinoideae</taxon>
        <taxon>Arundineae</taxon>
        <taxon>Arundo</taxon>
    </lineage>
</organism>
<name>A0A0A9GZ61_ARUDO</name>
<evidence type="ECO:0000313" key="2">
    <source>
        <dbReference type="EMBL" id="JAE30265.1"/>
    </source>
</evidence>
<dbReference type="AlphaFoldDB" id="A0A0A9GZ61"/>
<evidence type="ECO:0000256" key="1">
    <source>
        <dbReference type="SAM" id="MobiDB-lite"/>
    </source>
</evidence>
<sequence length="93" mass="10826">MGIYWPNSSIKRKKKLVNKKGSRFQREQMRNQIATIAEISVQGGRGKRQWQQEVRRRRWSRQPRAAAAGVQKMRTPAEVDEAEYEGQRRSVGG</sequence>